<dbReference type="Proteomes" id="UP000078597">
    <property type="component" value="Unassembled WGS sequence"/>
</dbReference>
<accession>A0A1A8WUJ7</accession>
<proteinExistence type="predicted"/>
<dbReference type="InterPro" id="IPR022139">
    <property type="entry name" value="Fam-L/Fam-M-like_plasmodium"/>
</dbReference>
<keyword evidence="1" id="KW-0812">Transmembrane</keyword>
<dbReference type="EMBL" id="FLQW01004167">
    <property type="protein sequence ID" value="SBS96600.1"/>
    <property type="molecule type" value="Genomic_DNA"/>
</dbReference>
<gene>
    <name evidence="2" type="ORF">PMALA_055170</name>
</gene>
<evidence type="ECO:0000256" key="1">
    <source>
        <dbReference type="SAM" id="Phobius"/>
    </source>
</evidence>
<dbReference type="AlphaFoldDB" id="A0A1A8WUJ7"/>
<name>A0A1A8WUJ7_PLAMA</name>
<evidence type="ECO:0008006" key="4">
    <source>
        <dbReference type="Google" id="ProtNLM"/>
    </source>
</evidence>
<organism evidence="2 3">
    <name type="scientific">Plasmodium malariae</name>
    <dbReference type="NCBI Taxonomy" id="5858"/>
    <lineage>
        <taxon>Eukaryota</taxon>
        <taxon>Sar</taxon>
        <taxon>Alveolata</taxon>
        <taxon>Apicomplexa</taxon>
        <taxon>Aconoidasida</taxon>
        <taxon>Haemosporida</taxon>
        <taxon>Plasmodiidae</taxon>
        <taxon>Plasmodium</taxon>
        <taxon>Plasmodium (Plasmodium)</taxon>
    </lineage>
</organism>
<evidence type="ECO:0000313" key="2">
    <source>
        <dbReference type="EMBL" id="SBS96600.1"/>
    </source>
</evidence>
<feature type="transmembrane region" description="Helical" evidence="1">
    <location>
        <begin position="128"/>
        <end position="149"/>
    </location>
</feature>
<keyword evidence="1" id="KW-0472">Membrane</keyword>
<reference evidence="3" key="1">
    <citation type="submission" date="2016-05" db="EMBL/GenBank/DDBJ databases">
        <authorList>
            <person name="Naeem Raeece"/>
        </authorList>
    </citation>
    <scope>NUCLEOTIDE SEQUENCE [LARGE SCALE GENOMIC DNA]</scope>
</reference>
<dbReference type="VEuPathDB" id="PlasmoDB:PmUG01_05013400"/>
<keyword evidence="1" id="KW-1133">Transmembrane helix</keyword>
<feature type="transmembrane region" description="Helical" evidence="1">
    <location>
        <begin position="185"/>
        <end position="210"/>
    </location>
</feature>
<sequence>MTIKIFRKNSNFSKTLDLKSHRLLAKYNERKDSNIIDLKEDIQNNRNYEKKHVSNNVKLTKENNKQSKRSLLKEKYYTEVTDYNNAIFDGKHFHFEKKWIKKKGYDYYLEKRRRICDIALKKIKFRSYGFGFALFFIFFLFGIGIPGLYGIESLNIKWEKIKDHDFWKIFEEHIKNIVPAEIRPYIHIITFSILIIIISVIIIVAIYKILRNNEKYNKIKLIYA</sequence>
<protein>
    <recommendedName>
        <fullName evidence="4">Fam-m protein</fullName>
    </recommendedName>
</protein>
<dbReference type="Pfam" id="PF12420">
    <property type="entry name" value="DUF3671"/>
    <property type="match status" value="1"/>
</dbReference>
<evidence type="ECO:0000313" key="3">
    <source>
        <dbReference type="Proteomes" id="UP000078597"/>
    </source>
</evidence>